<name>A0A0F9AHY0_9ZZZZ</name>
<comment type="caution">
    <text evidence="1">The sequence shown here is derived from an EMBL/GenBank/DDBJ whole genome shotgun (WGS) entry which is preliminary data.</text>
</comment>
<feature type="non-terminal residue" evidence="1">
    <location>
        <position position="53"/>
    </location>
</feature>
<proteinExistence type="predicted"/>
<gene>
    <name evidence="1" type="ORF">LCGC14_2570100</name>
</gene>
<reference evidence="1" key="1">
    <citation type="journal article" date="2015" name="Nature">
        <title>Complex archaea that bridge the gap between prokaryotes and eukaryotes.</title>
        <authorList>
            <person name="Spang A."/>
            <person name="Saw J.H."/>
            <person name="Jorgensen S.L."/>
            <person name="Zaremba-Niedzwiedzka K."/>
            <person name="Martijn J."/>
            <person name="Lind A.E."/>
            <person name="van Eijk R."/>
            <person name="Schleper C."/>
            <person name="Guy L."/>
            <person name="Ettema T.J."/>
        </authorList>
    </citation>
    <scope>NUCLEOTIDE SEQUENCE</scope>
</reference>
<organism evidence="1">
    <name type="scientific">marine sediment metagenome</name>
    <dbReference type="NCBI Taxonomy" id="412755"/>
    <lineage>
        <taxon>unclassified sequences</taxon>
        <taxon>metagenomes</taxon>
        <taxon>ecological metagenomes</taxon>
    </lineage>
</organism>
<evidence type="ECO:0000313" key="1">
    <source>
        <dbReference type="EMBL" id="KKL09015.1"/>
    </source>
</evidence>
<sequence>MNLCTKGIKTLSGGETTIVTPTDGAERERRGIETLPGSLFEAIEAAEQGAVPI</sequence>
<protein>
    <submittedName>
        <fullName evidence="1">Uncharacterized protein</fullName>
    </submittedName>
</protein>
<dbReference type="AlphaFoldDB" id="A0A0F9AHY0"/>
<dbReference type="EMBL" id="LAZR01042651">
    <property type="protein sequence ID" value="KKL09015.1"/>
    <property type="molecule type" value="Genomic_DNA"/>
</dbReference>
<accession>A0A0F9AHY0</accession>